<dbReference type="Proteomes" id="UP000023152">
    <property type="component" value="Unassembled WGS sequence"/>
</dbReference>
<keyword evidence="1" id="KW-1133">Transmembrane helix</keyword>
<name>X6LQE3_RETFI</name>
<feature type="non-terminal residue" evidence="2">
    <location>
        <position position="1"/>
    </location>
</feature>
<reference evidence="2 3" key="1">
    <citation type="journal article" date="2013" name="Curr. Biol.">
        <title>The Genome of the Foraminiferan Reticulomyxa filosa.</title>
        <authorList>
            <person name="Glockner G."/>
            <person name="Hulsmann N."/>
            <person name="Schleicher M."/>
            <person name="Noegel A.A."/>
            <person name="Eichinger L."/>
            <person name="Gallinger C."/>
            <person name="Pawlowski J."/>
            <person name="Sierra R."/>
            <person name="Euteneuer U."/>
            <person name="Pillet L."/>
            <person name="Moustafa A."/>
            <person name="Platzer M."/>
            <person name="Groth M."/>
            <person name="Szafranski K."/>
            <person name="Schliwa M."/>
        </authorList>
    </citation>
    <scope>NUCLEOTIDE SEQUENCE [LARGE SCALE GENOMIC DNA]</scope>
</reference>
<evidence type="ECO:0000256" key="1">
    <source>
        <dbReference type="SAM" id="Phobius"/>
    </source>
</evidence>
<feature type="transmembrane region" description="Helical" evidence="1">
    <location>
        <begin position="119"/>
        <end position="136"/>
    </location>
</feature>
<comment type="caution">
    <text evidence="2">The sequence shown here is derived from an EMBL/GenBank/DDBJ whole genome shotgun (WGS) entry which is preliminary data.</text>
</comment>
<proteinExistence type="predicted"/>
<dbReference type="EMBL" id="ASPP01034548">
    <property type="protein sequence ID" value="ETO02940.1"/>
    <property type="molecule type" value="Genomic_DNA"/>
</dbReference>
<evidence type="ECO:0000313" key="2">
    <source>
        <dbReference type="EMBL" id="ETO02940.1"/>
    </source>
</evidence>
<keyword evidence="1" id="KW-0812">Transmembrane</keyword>
<sequence>FLKLYLEFDYAMSDKQRLVIVRKFIDCCMTPEELFEINIYHEMREQVLFYVYVVIVKFCNVVYFAVLFFFFFGVYVRNVLLANSCARIGTLSFFSLCCVLWHGAISFLLSLQACVLKDYPFLTILLRFIIYNFFLCTKNEWKHGLFEHIYAKHYNNLHLC</sequence>
<keyword evidence="3" id="KW-1185">Reference proteome</keyword>
<gene>
    <name evidence="2" type="ORF">RFI_34470</name>
</gene>
<accession>X6LQE3</accession>
<feature type="transmembrane region" description="Helical" evidence="1">
    <location>
        <begin position="88"/>
        <end position="113"/>
    </location>
</feature>
<evidence type="ECO:0000313" key="3">
    <source>
        <dbReference type="Proteomes" id="UP000023152"/>
    </source>
</evidence>
<organism evidence="2 3">
    <name type="scientific">Reticulomyxa filosa</name>
    <dbReference type="NCBI Taxonomy" id="46433"/>
    <lineage>
        <taxon>Eukaryota</taxon>
        <taxon>Sar</taxon>
        <taxon>Rhizaria</taxon>
        <taxon>Retaria</taxon>
        <taxon>Foraminifera</taxon>
        <taxon>Monothalamids</taxon>
        <taxon>Reticulomyxidae</taxon>
        <taxon>Reticulomyxa</taxon>
    </lineage>
</organism>
<feature type="transmembrane region" description="Helical" evidence="1">
    <location>
        <begin position="49"/>
        <end position="76"/>
    </location>
</feature>
<dbReference type="AlphaFoldDB" id="X6LQE3"/>
<protein>
    <submittedName>
        <fullName evidence="2">Uncharacterized protein</fullName>
    </submittedName>
</protein>
<keyword evidence="1" id="KW-0472">Membrane</keyword>